<reference evidence="8 9" key="1">
    <citation type="submission" date="2016-10" db="EMBL/GenBank/DDBJ databases">
        <authorList>
            <person name="de Groot N.N."/>
        </authorList>
    </citation>
    <scope>NUCLEOTIDE SEQUENCE [LARGE SCALE GENOMIC DNA]</scope>
    <source>
        <strain evidence="8 9">NE2</strain>
    </source>
</reference>
<dbReference type="Pfam" id="PF17770">
    <property type="entry name" value="RNase_J_C"/>
    <property type="match status" value="1"/>
</dbReference>
<dbReference type="PANTHER" id="PTHR43694">
    <property type="entry name" value="RIBONUCLEASE J"/>
    <property type="match status" value="1"/>
</dbReference>
<keyword evidence="5" id="KW-0269">Exonuclease</keyword>
<evidence type="ECO:0000256" key="3">
    <source>
        <dbReference type="ARBA" id="ARBA00022801"/>
    </source>
</evidence>
<gene>
    <name evidence="8" type="ORF">SAMN05444581_102335</name>
</gene>
<dbReference type="InterPro" id="IPR001279">
    <property type="entry name" value="Metallo-B-lactamas"/>
</dbReference>
<keyword evidence="2" id="KW-0479">Metal-binding</keyword>
<evidence type="ECO:0000313" key="9">
    <source>
        <dbReference type="Proteomes" id="UP000198755"/>
    </source>
</evidence>
<evidence type="ECO:0000259" key="7">
    <source>
        <dbReference type="SMART" id="SM00849"/>
    </source>
</evidence>
<evidence type="ECO:0000256" key="5">
    <source>
        <dbReference type="ARBA" id="ARBA00022839"/>
    </source>
</evidence>
<name>A0A1I3X5A4_9HYPH</name>
<dbReference type="Pfam" id="PF07521">
    <property type="entry name" value="RMMBL"/>
    <property type="match status" value="1"/>
</dbReference>
<dbReference type="GO" id="GO:0003723">
    <property type="term" value="F:RNA binding"/>
    <property type="evidence" value="ECO:0007669"/>
    <property type="project" value="UniProtKB-KW"/>
</dbReference>
<dbReference type="InterPro" id="IPR041636">
    <property type="entry name" value="RNase_J_C"/>
</dbReference>
<dbReference type="RefSeq" id="WP_091678603.1">
    <property type="nucleotide sequence ID" value="NZ_FOSN01000002.1"/>
</dbReference>
<keyword evidence="1" id="KW-0540">Nuclease</keyword>
<dbReference type="Proteomes" id="UP000198755">
    <property type="component" value="Unassembled WGS sequence"/>
</dbReference>
<dbReference type="SUPFAM" id="SSF56281">
    <property type="entry name" value="Metallo-hydrolase/oxidoreductase"/>
    <property type="match status" value="1"/>
</dbReference>
<dbReference type="Gene3D" id="3.60.15.10">
    <property type="entry name" value="Ribonuclease Z/Hydroxyacylglutathione hydrolase-like"/>
    <property type="match status" value="1"/>
</dbReference>
<protein>
    <submittedName>
        <fullName evidence="8">Ribonuclease J</fullName>
    </submittedName>
</protein>
<dbReference type="OrthoDB" id="9770211at2"/>
<dbReference type="STRING" id="1612308.SAMN05444581_102335"/>
<dbReference type="EMBL" id="FOSN01000002">
    <property type="protein sequence ID" value="SFK14031.1"/>
    <property type="molecule type" value="Genomic_DNA"/>
</dbReference>
<evidence type="ECO:0000256" key="2">
    <source>
        <dbReference type="ARBA" id="ARBA00022723"/>
    </source>
</evidence>
<evidence type="ECO:0000256" key="4">
    <source>
        <dbReference type="ARBA" id="ARBA00022833"/>
    </source>
</evidence>
<keyword evidence="3" id="KW-0378">Hydrolase</keyword>
<dbReference type="Pfam" id="PF00753">
    <property type="entry name" value="Lactamase_B"/>
    <property type="match status" value="1"/>
</dbReference>
<dbReference type="Gene3D" id="3.40.50.10710">
    <property type="entry name" value="Metallo-hydrolase/oxidoreductase"/>
    <property type="match status" value="1"/>
</dbReference>
<dbReference type="Gene3D" id="3.10.20.580">
    <property type="match status" value="1"/>
</dbReference>
<evidence type="ECO:0000256" key="1">
    <source>
        <dbReference type="ARBA" id="ARBA00022722"/>
    </source>
</evidence>
<keyword evidence="4" id="KW-0862">Zinc</keyword>
<dbReference type="InterPro" id="IPR036866">
    <property type="entry name" value="RibonucZ/Hydroxyglut_hydro"/>
</dbReference>
<evidence type="ECO:0000313" key="8">
    <source>
        <dbReference type="EMBL" id="SFK14031.1"/>
    </source>
</evidence>
<accession>A0A1I3X5A4</accession>
<dbReference type="InterPro" id="IPR042173">
    <property type="entry name" value="RNase_J_2"/>
</dbReference>
<evidence type="ECO:0000256" key="6">
    <source>
        <dbReference type="ARBA" id="ARBA00022884"/>
    </source>
</evidence>
<dbReference type="Pfam" id="PF22505">
    <property type="entry name" value="RNase_J_b_CASP"/>
    <property type="match status" value="1"/>
</dbReference>
<dbReference type="GO" id="GO:0046872">
    <property type="term" value="F:metal ion binding"/>
    <property type="evidence" value="ECO:0007669"/>
    <property type="project" value="UniProtKB-KW"/>
</dbReference>
<feature type="domain" description="Metallo-beta-lactamase" evidence="7">
    <location>
        <begin position="19"/>
        <end position="226"/>
    </location>
</feature>
<keyword evidence="9" id="KW-1185">Reference proteome</keyword>
<dbReference type="CDD" id="cd07714">
    <property type="entry name" value="RNaseJ_MBL-fold"/>
    <property type="match status" value="1"/>
</dbReference>
<proteinExistence type="predicted"/>
<dbReference type="GO" id="GO:0004527">
    <property type="term" value="F:exonuclease activity"/>
    <property type="evidence" value="ECO:0007669"/>
    <property type="project" value="UniProtKB-KW"/>
</dbReference>
<sequence length="555" mass="59161">MNEEAELVFVPLGGLGEIGMNLALYGYGAKGRMKWLMVDCGVAFAGPDLAGIDLIVPDTSFIEKMKKDLVGLVITHAHEDHIGAIADLWPRFGCQLYATRFAAELLQAKRLSEPGAPEVPIAVVAQGATIGIGPFEVEFVAMAHSIPESCSLAIRTPLGVVLHSGDWKIDHEPGLGKPTDAKRLTEIGEEGVLALISDSTNILRDGVSPSEGDVGRTLREIIANAKGRVVVTTFASNVARIRAVAEAAMAAGRDVVLVGRAMERVVGVARDCGYLDGIPEFRTVESFPHLPRDKVVLIATGSQGEGRAAIARISENEHPVVSLNPGDKVIFSSRTIPGNEREVGRIVNNLIRSGYEVITDRNALVHASGHPRRGEVEQLYGWTKPRIAIPAHGEEIHLSEHAAFAARFGVEHIVKARDGDIVLLAPGNPGVIGEAAHGRLCKDGNAFVSTGDEALRTRQKLSVSGIVTIALAVTAKGDLAGVPDVMTAGMPAKTRDGAAMDAIVDDALFQTFEQLPRQKRRDADVVSNALEKAVRHAISSAWGKRPVVHVLVVEV</sequence>
<keyword evidence="6" id="KW-0694">RNA-binding</keyword>
<dbReference type="AlphaFoldDB" id="A0A1I3X5A4"/>
<dbReference type="SMART" id="SM00849">
    <property type="entry name" value="Lactamase_B"/>
    <property type="match status" value="1"/>
</dbReference>
<dbReference type="PANTHER" id="PTHR43694:SF1">
    <property type="entry name" value="RIBONUCLEASE J"/>
    <property type="match status" value="1"/>
</dbReference>
<organism evidence="8 9">
    <name type="scientific">Methylocapsa palsarum</name>
    <dbReference type="NCBI Taxonomy" id="1612308"/>
    <lineage>
        <taxon>Bacteria</taxon>
        <taxon>Pseudomonadati</taxon>
        <taxon>Pseudomonadota</taxon>
        <taxon>Alphaproteobacteria</taxon>
        <taxon>Hyphomicrobiales</taxon>
        <taxon>Beijerinckiaceae</taxon>
        <taxon>Methylocapsa</taxon>
    </lineage>
</organism>
<dbReference type="InterPro" id="IPR011108">
    <property type="entry name" value="RMMBL"/>
</dbReference>
<dbReference type="InterPro" id="IPR055132">
    <property type="entry name" value="RNase_J_b_CASP"/>
</dbReference>